<feature type="compositionally biased region" description="Polar residues" evidence="1">
    <location>
        <begin position="102"/>
        <end position="111"/>
    </location>
</feature>
<keyword evidence="2" id="KW-1133">Transmembrane helix</keyword>
<feature type="transmembrane region" description="Helical" evidence="2">
    <location>
        <begin position="21"/>
        <end position="43"/>
    </location>
</feature>
<evidence type="ECO:0000313" key="3">
    <source>
        <dbReference type="EMBL" id="CZT23819.1"/>
    </source>
</evidence>
<sequence>MAPIAMHIRSLAKRETEYAFAPFWIVLLVLLGAGFAVLSAYAIGRHFFPPAAEQTTIGQDENGMTQTQYQRQIRIRTQEQLQATYGFRGIPRPSVGYHSNRESGNGSMVSY</sequence>
<feature type="region of interest" description="Disordered" evidence="1">
    <location>
        <begin position="92"/>
        <end position="111"/>
    </location>
</feature>
<accession>A0A2D3VKA5</accession>
<dbReference type="Proteomes" id="UP000225277">
    <property type="component" value="Unassembled WGS sequence"/>
</dbReference>
<evidence type="ECO:0000256" key="2">
    <source>
        <dbReference type="SAM" id="Phobius"/>
    </source>
</evidence>
<dbReference type="RefSeq" id="XP_023630543.1">
    <property type="nucleotide sequence ID" value="XM_023774775.1"/>
</dbReference>
<dbReference type="EMBL" id="FJUY01000018">
    <property type="protein sequence ID" value="CZT23819.1"/>
    <property type="molecule type" value="Genomic_DNA"/>
</dbReference>
<protein>
    <submittedName>
        <fullName evidence="3">Uncharacterized protein</fullName>
    </submittedName>
</protein>
<organism evidence="3 4">
    <name type="scientific">Ramularia collo-cygni</name>
    <dbReference type="NCBI Taxonomy" id="112498"/>
    <lineage>
        <taxon>Eukaryota</taxon>
        <taxon>Fungi</taxon>
        <taxon>Dikarya</taxon>
        <taxon>Ascomycota</taxon>
        <taxon>Pezizomycotina</taxon>
        <taxon>Dothideomycetes</taxon>
        <taxon>Dothideomycetidae</taxon>
        <taxon>Mycosphaerellales</taxon>
        <taxon>Mycosphaerellaceae</taxon>
        <taxon>Ramularia</taxon>
    </lineage>
</organism>
<evidence type="ECO:0000256" key="1">
    <source>
        <dbReference type="SAM" id="MobiDB-lite"/>
    </source>
</evidence>
<keyword evidence="4" id="KW-1185">Reference proteome</keyword>
<dbReference type="AlphaFoldDB" id="A0A2D3VKA5"/>
<evidence type="ECO:0000313" key="4">
    <source>
        <dbReference type="Proteomes" id="UP000225277"/>
    </source>
</evidence>
<keyword evidence="2" id="KW-0472">Membrane</keyword>
<reference evidence="3 4" key="1">
    <citation type="submission" date="2016-03" db="EMBL/GenBank/DDBJ databases">
        <authorList>
            <person name="Ploux O."/>
        </authorList>
    </citation>
    <scope>NUCLEOTIDE SEQUENCE [LARGE SCALE GENOMIC DNA]</scope>
    <source>
        <strain evidence="3 4">URUG2</strain>
    </source>
</reference>
<dbReference type="GeneID" id="35604602"/>
<name>A0A2D3VKA5_9PEZI</name>
<gene>
    <name evidence="3" type="ORF">RCC_09533</name>
</gene>
<proteinExistence type="predicted"/>
<keyword evidence="2" id="KW-0812">Transmembrane</keyword>